<protein>
    <submittedName>
        <fullName evidence="10">Glutamine ABC transporter, ATP-binding protein GlnQ</fullName>
    </submittedName>
</protein>
<dbReference type="Gene3D" id="3.40.50.300">
    <property type="entry name" value="P-loop containing nucleotide triphosphate hydrolases"/>
    <property type="match status" value="1"/>
</dbReference>
<dbReference type="PANTHER" id="PTHR43166:SF9">
    <property type="entry name" value="GLUTAMATE_ASPARTATE IMPORT ATP-BINDING PROTEIN GLTL"/>
    <property type="match status" value="1"/>
</dbReference>
<dbReference type="InterPro" id="IPR003593">
    <property type="entry name" value="AAA+_ATPase"/>
</dbReference>
<evidence type="ECO:0000256" key="4">
    <source>
        <dbReference type="ARBA" id="ARBA00022475"/>
    </source>
</evidence>
<dbReference type="InterPro" id="IPR017871">
    <property type="entry name" value="ABC_transporter-like_CS"/>
</dbReference>
<evidence type="ECO:0000256" key="2">
    <source>
        <dbReference type="ARBA" id="ARBA00005417"/>
    </source>
</evidence>
<name>W1Q1R5_ABIDE</name>
<gene>
    <name evidence="10" type="ORF">GCWU000182_001688</name>
</gene>
<comment type="caution">
    <text evidence="10">The sequence shown here is derived from an EMBL/GenBank/DDBJ whole genome shotgun (WGS) entry which is preliminary data.</text>
</comment>
<dbReference type="InterPro" id="IPR003439">
    <property type="entry name" value="ABC_transporter-like_ATP-bd"/>
</dbReference>
<dbReference type="PROSITE" id="PS50893">
    <property type="entry name" value="ABC_TRANSPORTER_2"/>
    <property type="match status" value="1"/>
</dbReference>
<reference evidence="10" key="1">
    <citation type="submission" date="2013-06" db="EMBL/GenBank/DDBJ databases">
        <authorList>
            <person name="Weinstock G."/>
            <person name="Sodergren E."/>
            <person name="Clifton S."/>
            <person name="Fulton L."/>
            <person name="Fulton B."/>
            <person name="Courtney L."/>
            <person name="Fronick C."/>
            <person name="Harrison M."/>
            <person name="Strong C."/>
            <person name="Farmer C."/>
            <person name="Delahaunty K."/>
            <person name="Markovic C."/>
            <person name="Hall O."/>
            <person name="Minx P."/>
            <person name="Tomlinson C."/>
            <person name="Mitreva M."/>
            <person name="Nelson J."/>
            <person name="Hou S."/>
            <person name="Wollam A."/>
            <person name="Pepin K.H."/>
            <person name="Johnson M."/>
            <person name="Bhonagiri V."/>
            <person name="Nash W.E."/>
            <person name="Warren W."/>
            <person name="Chinwalla A."/>
            <person name="Mardis E.R."/>
            <person name="Wilson R.K."/>
        </authorList>
    </citation>
    <scope>NUCLEOTIDE SEQUENCE [LARGE SCALE GENOMIC DNA]</scope>
    <source>
        <strain evidence="10">ATCC 49176</strain>
    </source>
</reference>
<dbReference type="HOGENOM" id="CLU_000604_1_22_9"/>
<keyword evidence="5" id="KW-0547">Nucleotide-binding</keyword>
<dbReference type="STRING" id="592010.GCWU000182_001688"/>
<dbReference type="GO" id="GO:0015424">
    <property type="term" value="F:ABC-type amino acid transporter activity"/>
    <property type="evidence" value="ECO:0007669"/>
    <property type="project" value="InterPro"/>
</dbReference>
<accession>W1Q1R5</accession>
<evidence type="ECO:0000259" key="9">
    <source>
        <dbReference type="PROSITE" id="PS50893"/>
    </source>
</evidence>
<evidence type="ECO:0000313" key="11">
    <source>
        <dbReference type="Proteomes" id="UP000019050"/>
    </source>
</evidence>
<comment type="subcellular location">
    <subcellularLocation>
        <location evidence="1">Cell membrane</location>
        <topology evidence="1">Peripheral membrane protein</topology>
    </subcellularLocation>
</comment>
<dbReference type="InterPro" id="IPR030679">
    <property type="entry name" value="ABC_ATPase_HisP-typ"/>
</dbReference>
<comment type="similarity">
    <text evidence="2">Belongs to the ABC transporter superfamily.</text>
</comment>
<keyword evidence="4" id="KW-1003">Cell membrane</keyword>
<keyword evidence="7" id="KW-0029">Amino-acid transport</keyword>
<dbReference type="SUPFAM" id="SSF52540">
    <property type="entry name" value="P-loop containing nucleoside triphosphate hydrolases"/>
    <property type="match status" value="1"/>
</dbReference>
<dbReference type="Proteomes" id="UP000019050">
    <property type="component" value="Unassembled WGS sequence"/>
</dbReference>
<evidence type="ECO:0000256" key="3">
    <source>
        <dbReference type="ARBA" id="ARBA00022448"/>
    </source>
</evidence>
<organism evidence="10 11">
    <name type="scientific">Abiotrophia defectiva ATCC 49176</name>
    <dbReference type="NCBI Taxonomy" id="592010"/>
    <lineage>
        <taxon>Bacteria</taxon>
        <taxon>Bacillati</taxon>
        <taxon>Bacillota</taxon>
        <taxon>Bacilli</taxon>
        <taxon>Lactobacillales</taxon>
        <taxon>Aerococcaceae</taxon>
        <taxon>Abiotrophia</taxon>
    </lineage>
</organism>
<dbReference type="eggNOG" id="COG1126">
    <property type="taxonomic scope" value="Bacteria"/>
</dbReference>
<dbReference type="GO" id="GO:0005524">
    <property type="term" value="F:ATP binding"/>
    <property type="evidence" value="ECO:0007669"/>
    <property type="project" value="UniProtKB-KW"/>
</dbReference>
<dbReference type="GO" id="GO:0005886">
    <property type="term" value="C:plasma membrane"/>
    <property type="evidence" value="ECO:0007669"/>
    <property type="project" value="UniProtKB-SubCell"/>
</dbReference>
<dbReference type="PIRSF" id="PIRSF039085">
    <property type="entry name" value="ABC_ATPase_HisP"/>
    <property type="match status" value="1"/>
</dbReference>
<evidence type="ECO:0000256" key="7">
    <source>
        <dbReference type="ARBA" id="ARBA00022970"/>
    </source>
</evidence>
<feature type="domain" description="ABC transporter" evidence="9">
    <location>
        <begin position="4"/>
        <end position="238"/>
    </location>
</feature>
<dbReference type="GO" id="GO:0016887">
    <property type="term" value="F:ATP hydrolysis activity"/>
    <property type="evidence" value="ECO:0007669"/>
    <property type="project" value="InterPro"/>
</dbReference>
<keyword evidence="6 10" id="KW-0067">ATP-binding</keyword>
<dbReference type="CDD" id="cd03262">
    <property type="entry name" value="ABC_HisP_GlnQ"/>
    <property type="match status" value="1"/>
</dbReference>
<dbReference type="InterPro" id="IPR050086">
    <property type="entry name" value="MetN_ABC_transporter-like"/>
</dbReference>
<evidence type="ECO:0000256" key="8">
    <source>
        <dbReference type="ARBA" id="ARBA00023136"/>
    </source>
</evidence>
<dbReference type="Pfam" id="PF00005">
    <property type="entry name" value="ABC_tran"/>
    <property type="match status" value="1"/>
</dbReference>
<evidence type="ECO:0000256" key="6">
    <source>
        <dbReference type="ARBA" id="ARBA00022840"/>
    </source>
</evidence>
<evidence type="ECO:0000256" key="1">
    <source>
        <dbReference type="ARBA" id="ARBA00004202"/>
    </source>
</evidence>
<sequence length="244" mass="27112">MAIVEIQHLSKTFGDRTVLKDIDFSVEAGEVVTIIGSSGSGKSTLLRCINLLEEPSGGEIIYRGENILDVKHDVNKYRTHIGMVFQSFNLFNNMDVLANCTVGPIKVLGKDKAETEALATKFLEQVGMGDYVHARPSQLSGGQKQRVAIARALTMQPDVILFDEPTSALDPEMVGEVLKVMKELAHTGLTMIIVTHEMEFAREVSDRVVFMDQGVIAEQGAPEQLFVNPQEERTQQFLERYLRS</sequence>
<proteinExistence type="inferred from homology"/>
<dbReference type="PANTHER" id="PTHR43166">
    <property type="entry name" value="AMINO ACID IMPORT ATP-BINDING PROTEIN"/>
    <property type="match status" value="1"/>
</dbReference>
<dbReference type="SMART" id="SM00382">
    <property type="entry name" value="AAA"/>
    <property type="match status" value="1"/>
</dbReference>
<keyword evidence="11" id="KW-1185">Reference proteome</keyword>
<dbReference type="AlphaFoldDB" id="W1Q1R5"/>
<dbReference type="PROSITE" id="PS00211">
    <property type="entry name" value="ABC_TRANSPORTER_1"/>
    <property type="match status" value="1"/>
</dbReference>
<evidence type="ECO:0000313" key="10">
    <source>
        <dbReference type="EMBL" id="ESK64956.1"/>
    </source>
</evidence>
<keyword evidence="3" id="KW-0813">Transport</keyword>
<dbReference type="EMBL" id="ACIN03000015">
    <property type="protein sequence ID" value="ESK64956.1"/>
    <property type="molecule type" value="Genomic_DNA"/>
</dbReference>
<evidence type="ECO:0000256" key="5">
    <source>
        <dbReference type="ARBA" id="ARBA00022741"/>
    </source>
</evidence>
<dbReference type="InterPro" id="IPR027417">
    <property type="entry name" value="P-loop_NTPase"/>
</dbReference>
<dbReference type="FunFam" id="3.40.50.300:FF:000020">
    <property type="entry name" value="Amino acid ABC transporter ATP-binding component"/>
    <property type="match status" value="1"/>
</dbReference>
<keyword evidence="8" id="KW-0472">Membrane</keyword>